<dbReference type="InterPro" id="IPR038765">
    <property type="entry name" value="Papain-like_cys_pep_sf"/>
</dbReference>
<dbReference type="KEGG" id="cpas:Clopa_0528"/>
<dbReference type="eggNOG" id="COG1305">
    <property type="taxonomic scope" value="Bacteria"/>
</dbReference>
<dbReference type="PANTHER" id="PTHR33490:SF3">
    <property type="entry name" value="CONSERVED INTEGRAL MEMBRANE PROTEIN"/>
    <property type="match status" value="1"/>
</dbReference>
<accession>R4JZ55</accession>
<reference evidence="2 3" key="1">
    <citation type="submission" date="2012-01" db="EMBL/GenBank/DDBJ databases">
        <title>Complete sequence of chromosome of Clostridium pasteurianum BC1.</title>
        <authorList>
            <consortium name="US DOE Joint Genome Institute"/>
            <person name="Lucas S."/>
            <person name="Han J."/>
            <person name="Lapidus A."/>
            <person name="Cheng J.-F."/>
            <person name="Goodwin L."/>
            <person name="Pitluck S."/>
            <person name="Peters L."/>
            <person name="Mikhailova N."/>
            <person name="Teshima H."/>
            <person name="Detter J.C."/>
            <person name="Han C."/>
            <person name="Tapia R."/>
            <person name="Land M."/>
            <person name="Hauser L."/>
            <person name="Kyrpides N."/>
            <person name="Ivanova N."/>
            <person name="Pagani I."/>
            <person name="Dunn J."/>
            <person name="Taghavi S."/>
            <person name="Francis A."/>
            <person name="van der Lelie D."/>
            <person name="Woyke T."/>
        </authorList>
    </citation>
    <scope>NUCLEOTIDE SEQUENCE [LARGE SCALE GENOMIC DNA]</scope>
    <source>
        <strain evidence="2 3">BC1</strain>
    </source>
</reference>
<dbReference type="EMBL" id="CP003261">
    <property type="protein sequence ID" value="AGK95578.1"/>
    <property type="molecule type" value="Genomic_DNA"/>
</dbReference>
<proteinExistence type="predicted"/>
<dbReference type="GO" id="GO:0006508">
    <property type="term" value="P:proteolysis"/>
    <property type="evidence" value="ECO:0007669"/>
    <property type="project" value="UniProtKB-KW"/>
</dbReference>
<dbReference type="HOGENOM" id="CLU_107900_0_0_9"/>
<protein>
    <submittedName>
        <fullName evidence="2">Transglutaminase-like enzyme, predicted cysteine protease</fullName>
    </submittedName>
</protein>
<gene>
    <name evidence="2" type="ORF">Clopa_0528</name>
</gene>
<feature type="domain" description="Transglutaminase-like" evidence="1">
    <location>
        <begin position="28"/>
        <end position="137"/>
    </location>
</feature>
<evidence type="ECO:0000259" key="1">
    <source>
        <dbReference type="Pfam" id="PF01841"/>
    </source>
</evidence>
<dbReference type="AlphaFoldDB" id="R4JZ55"/>
<sequence>MKLILESNNMKDYLQNTSVIDFNNDNVKQLAEKLKEGTKSKLELSKKVYEYVRDNISHSFDINGSVVTCKASEVLQEKQGICFAKAHLLAALLRYLDIPTGFCYQKLILDDEIEPYLILHGLNAVYIEELKRWIRIDSRGNKKGVNAQFSVKDEKLAFPVRSELGEMDIPIIFVKPDDNVIKALNSCDTIGELFHTLPKELAK</sequence>
<dbReference type="OrthoDB" id="5296450at2"/>
<organism evidence="2 3">
    <name type="scientific">Clostridium pasteurianum BC1</name>
    <dbReference type="NCBI Taxonomy" id="86416"/>
    <lineage>
        <taxon>Bacteria</taxon>
        <taxon>Bacillati</taxon>
        <taxon>Bacillota</taxon>
        <taxon>Clostridia</taxon>
        <taxon>Eubacteriales</taxon>
        <taxon>Clostridiaceae</taxon>
        <taxon>Clostridium</taxon>
    </lineage>
</organism>
<dbReference type="GO" id="GO:0008233">
    <property type="term" value="F:peptidase activity"/>
    <property type="evidence" value="ECO:0007669"/>
    <property type="project" value="UniProtKB-KW"/>
</dbReference>
<dbReference type="Pfam" id="PF01841">
    <property type="entry name" value="Transglut_core"/>
    <property type="match status" value="1"/>
</dbReference>
<evidence type="ECO:0000313" key="2">
    <source>
        <dbReference type="EMBL" id="AGK95578.1"/>
    </source>
</evidence>
<keyword evidence="2" id="KW-0645">Protease</keyword>
<dbReference type="Proteomes" id="UP000013523">
    <property type="component" value="Chromosome"/>
</dbReference>
<evidence type="ECO:0000313" key="3">
    <source>
        <dbReference type="Proteomes" id="UP000013523"/>
    </source>
</evidence>
<dbReference type="InterPro" id="IPR002931">
    <property type="entry name" value="Transglutaminase-like"/>
</dbReference>
<dbReference type="PATRIC" id="fig|86416.3.peg.508"/>
<keyword evidence="3" id="KW-1185">Reference proteome</keyword>
<dbReference type="SUPFAM" id="SSF54001">
    <property type="entry name" value="Cysteine proteinases"/>
    <property type="match status" value="1"/>
</dbReference>
<dbReference type="PANTHER" id="PTHR33490">
    <property type="entry name" value="BLR5614 PROTEIN-RELATED"/>
    <property type="match status" value="1"/>
</dbReference>
<keyword evidence="2" id="KW-0378">Hydrolase</keyword>
<name>R4JZ55_CLOPA</name>
<dbReference type="Gene3D" id="3.10.620.30">
    <property type="match status" value="1"/>
</dbReference>